<evidence type="ECO:0000313" key="2">
    <source>
        <dbReference type="Proteomes" id="UP001178508"/>
    </source>
</evidence>
<keyword evidence="2" id="KW-1185">Reference proteome</keyword>
<gene>
    <name evidence="1" type="ORF">XNOV1_A018955</name>
</gene>
<dbReference type="Proteomes" id="UP001178508">
    <property type="component" value="Chromosome 22"/>
</dbReference>
<protein>
    <submittedName>
        <fullName evidence="1">Uncharacterized protein</fullName>
    </submittedName>
</protein>
<proteinExistence type="predicted"/>
<reference evidence="1" key="1">
    <citation type="submission" date="2023-08" db="EMBL/GenBank/DDBJ databases">
        <authorList>
            <person name="Alioto T."/>
            <person name="Alioto T."/>
            <person name="Gomez Garrido J."/>
        </authorList>
    </citation>
    <scope>NUCLEOTIDE SEQUENCE</scope>
</reference>
<sequence length="73" mass="8212">MRKHISYFPQILQAYYRGCIAKHITFHFKRAARCLSQDGEMRTGHPTHPLHGRRHCCAAVMATAAVTTASMGL</sequence>
<evidence type="ECO:0000313" key="1">
    <source>
        <dbReference type="EMBL" id="CAJ1084633.1"/>
    </source>
</evidence>
<dbReference type="AlphaFoldDB" id="A0AAV1HFF4"/>
<accession>A0AAV1HFF4</accession>
<dbReference type="EMBL" id="OY660885">
    <property type="protein sequence ID" value="CAJ1084633.1"/>
    <property type="molecule type" value="Genomic_DNA"/>
</dbReference>
<organism evidence="1 2">
    <name type="scientific">Xyrichtys novacula</name>
    <name type="common">Pearly razorfish</name>
    <name type="synonym">Hemipteronotus novacula</name>
    <dbReference type="NCBI Taxonomy" id="13765"/>
    <lineage>
        <taxon>Eukaryota</taxon>
        <taxon>Metazoa</taxon>
        <taxon>Chordata</taxon>
        <taxon>Craniata</taxon>
        <taxon>Vertebrata</taxon>
        <taxon>Euteleostomi</taxon>
        <taxon>Actinopterygii</taxon>
        <taxon>Neopterygii</taxon>
        <taxon>Teleostei</taxon>
        <taxon>Neoteleostei</taxon>
        <taxon>Acanthomorphata</taxon>
        <taxon>Eupercaria</taxon>
        <taxon>Labriformes</taxon>
        <taxon>Labridae</taxon>
        <taxon>Xyrichtys</taxon>
    </lineage>
</organism>
<name>A0AAV1HFF4_XYRNO</name>